<dbReference type="RefSeq" id="WP_100670091.1">
    <property type="nucleotide sequence ID" value="NZ_JBKOIJ010000002.1"/>
</dbReference>
<dbReference type="AlphaFoldDB" id="A0A2J0Z6F8"/>
<feature type="domain" description="Response regulatory" evidence="3">
    <location>
        <begin position="7"/>
        <end position="118"/>
    </location>
</feature>
<proteinExistence type="predicted"/>
<dbReference type="Pfam" id="PF00072">
    <property type="entry name" value="Response_reg"/>
    <property type="match status" value="1"/>
</dbReference>
<organism evidence="4 5">
    <name type="scientific">Rhizobium meliloti</name>
    <name type="common">Ensifer meliloti</name>
    <name type="synonym">Sinorhizobium meliloti</name>
    <dbReference type="NCBI Taxonomy" id="382"/>
    <lineage>
        <taxon>Bacteria</taxon>
        <taxon>Pseudomonadati</taxon>
        <taxon>Pseudomonadota</taxon>
        <taxon>Alphaproteobacteria</taxon>
        <taxon>Hyphomicrobiales</taxon>
        <taxon>Rhizobiaceae</taxon>
        <taxon>Sinorhizobium/Ensifer group</taxon>
        <taxon>Sinorhizobium</taxon>
    </lineage>
</organism>
<evidence type="ECO:0000259" key="3">
    <source>
        <dbReference type="PROSITE" id="PS50110"/>
    </source>
</evidence>
<dbReference type="EMBL" id="NJGD01000002">
    <property type="protein sequence ID" value="PJR16109.1"/>
    <property type="molecule type" value="Genomic_DNA"/>
</dbReference>
<gene>
    <name evidence="4" type="ORF">CEJ86_04725</name>
</gene>
<dbReference type="InterPro" id="IPR050595">
    <property type="entry name" value="Bact_response_regulator"/>
</dbReference>
<accession>A0A2J0Z6F8</accession>
<dbReference type="PANTHER" id="PTHR44591:SF25">
    <property type="entry name" value="CHEMOTAXIS TWO-COMPONENT RESPONSE REGULATOR"/>
    <property type="match status" value="1"/>
</dbReference>
<dbReference type="SMART" id="SM00448">
    <property type="entry name" value="REC"/>
    <property type="match status" value="1"/>
</dbReference>
<evidence type="ECO:0000313" key="5">
    <source>
        <dbReference type="Proteomes" id="UP000231987"/>
    </source>
</evidence>
<name>A0A2J0Z6F8_RHIML</name>
<evidence type="ECO:0000256" key="1">
    <source>
        <dbReference type="ARBA" id="ARBA00022553"/>
    </source>
</evidence>
<evidence type="ECO:0000256" key="2">
    <source>
        <dbReference type="PROSITE-ProRule" id="PRU00169"/>
    </source>
</evidence>
<feature type="modified residue" description="4-aspartylphosphate" evidence="2">
    <location>
        <position position="55"/>
    </location>
</feature>
<dbReference type="InterPro" id="IPR011006">
    <property type="entry name" value="CheY-like_superfamily"/>
</dbReference>
<dbReference type="PROSITE" id="PS50110">
    <property type="entry name" value="RESPONSE_REGULATORY"/>
    <property type="match status" value="1"/>
</dbReference>
<protein>
    <submittedName>
        <fullName evidence="4">Response regulator</fullName>
    </submittedName>
</protein>
<keyword evidence="1 2" id="KW-0597">Phosphoprotein</keyword>
<dbReference type="SUPFAM" id="SSF52172">
    <property type="entry name" value="CheY-like"/>
    <property type="match status" value="1"/>
</dbReference>
<evidence type="ECO:0000313" key="4">
    <source>
        <dbReference type="EMBL" id="PJR16109.1"/>
    </source>
</evidence>
<sequence length="125" mass="13916">MHKTRPMIAVVDDDPRLLDSLEELLESAGYTARCFDSASGLLDHGLSSLDLLITDIGMPRMNGFELRDRVKSAYPELPVFLTTGRHEIADQDRVQGVNGFFRKPFDAPDLLVAVSKALQKSRDRG</sequence>
<dbReference type="InterPro" id="IPR001789">
    <property type="entry name" value="Sig_transdc_resp-reg_receiver"/>
</dbReference>
<dbReference type="Gene3D" id="3.40.50.2300">
    <property type="match status" value="1"/>
</dbReference>
<dbReference type="PANTHER" id="PTHR44591">
    <property type="entry name" value="STRESS RESPONSE REGULATOR PROTEIN 1"/>
    <property type="match status" value="1"/>
</dbReference>
<dbReference type="Proteomes" id="UP000231987">
    <property type="component" value="Unassembled WGS sequence"/>
</dbReference>
<comment type="caution">
    <text evidence="4">The sequence shown here is derived from an EMBL/GenBank/DDBJ whole genome shotgun (WGS) entry which is preliminary data.</text>
</comment>
<reference evidence="4 5" key="1">
    <citation type="submission" date="2017-06" db="EMBL/GenBank/DDBJ databases">
        <title>Ensifer strains isolated from leguminous trees and herbs display diverse denitrification phenotypes with some acting as strong N2O sinks.</title>
        <authorList>
            <person name="Woliy K."/>
            <person name="Mania D."/>
            <person name="Bakken L.R."/>
            <person name="Frostegard A."/>
        </authorList>
    </citation>
    <scope>NUCLEOTIDE SEQUENCE [LARGE SCALE GENOMIC DNA]</scope>
    <source>
        <strain evidence="4 5">AC50a</strain>
    </source>
</reference>
<dbReference type="GO" id="GO:0000160">
    <property type="term" value="P:phosphorelay signal transduction system"/>
    <property type="evidence" value="ECO:0007669"/>
    <property type="project" value="InterPro"/>
</dbReference>